<reference evidence="3 4" key="1">
    <citation type="submission" date="2018-05" db="EMBL/GenBank/DDBJ databases">
        <title>Genome sequencing, assembly and analysis of the novel insecticidal bacterium, Chromobacterium phragmitis.</title>
        <authorList>
            <person name="Sparks M.E."/>
            <person name="Blackburn M.B."/>
            <person name="Gundersen-Rindal D.E."/>
        </authorList>
    </citation>
    <scope>NUCLEOTIDE SEQUENCE [LARGE SCALE GENOMIC DNA]</scope>
    <source>
        <strain evidence="3">IIBBL 274-1</strain>
    </source>
</reference>
<dbReference type="GO" id="GO:0030975">
    <property type="term" value="F:thiamine binding"/>
    <property type="evidence" value="ECO:0007669"/>
    <property type="project" value="TreeGrafter"/>
</dbReference>
<dbReference type="PANTHER" id="PTHR30006:SF2">
    <property type="entry name" value="ABC TRANSPORTER SUBSTRATE-BINDING PROTEIN"/>
    <property type="match status" value="1"/>
</dbReference>
<dbReference type="SUPFAM" id="SSF53850">
    <property type="entry name" value="Periplasmic binding protein-like II"/>
    <property type="match status" value="1"/>
</dbReference>
<proteinExistence type="predicted"/>
<keyword evidence="1" id="KW-0732">Signal</keyword>
<accession>A0A344UM97</accession>
<evidence type="ECO:0000313" key="3">
    <source>
        <dbReference type="EMBL" id="AXE36395.1"/>
    </source>
</evidence>
<evidence type="ECO:0000256" key="1">
    <source>
        <dbReference type="ARBA" id="ARBA00022729"/>
    </source>
</evidence>
<name>A0A344UM97_9NEIS</name>
<dbReference type="Pfam" id="PF13343">
    <property type="entry name" value="SBP_bac_6"/>
    <property type="match status" value="1"/>
</dbReference>
<evidence type="ECO:0000313" key="4">
    <source>
        <dbReference type="Proteomes" id="UP000252038"/>
    </source>
</evidence>
<dbReference type="KEGG" id="chrb:DK843_20115"/>
<dbReference type="Proteomes" id="UP000252038">
    <property type="component" value="Chromosome"/>
</dbReference>
<dbReference type="GO" id="GO:0030976">
    <property type="term" value="F:thiamine pyrophosphate binding"/>
    <property type="evidence" value="ECO:0007669"/>
    <property type="project" value="TreeGrafter"/>
</dbReference>
<feature type="region of interest" description="Disordered" evidence="2">
    <location>
        <begin position="1"/>
        <end position="22"/>
    </location>
</feature>
<evidence type="ECO:0000256" key="2">
    <source>
        <dbReference type="SAM" id="MobiDB-lite"/>
    </source>
</evidence>
<dbReference type="GO" id="GO:0015888">
    <property type="term" value="P:thiamine transport"/>
    <property type="evidence" value="ECO:0007669"/>
    <property type="project" value="TreeGrafter"/>
</dbReference>
<dbReference type="EMBL" id="CP029554">
    <property type="protein sequence ID" value="AXE36395.1"/>
    <property type="molecule type" value="Genomic_DNA"/>
</dbReference>
<gene>
    <name evidence="3" type="ORF">DK843_20115</name>
</gene>
<dbReference type="PANTHER" id="PTHR30006">
    <property type="entry name" value="THIAMINE-BINDING PERIPLASMIC PROTEIN-RELATED"/>
    <property type="match status" value="1"/>
</dbReference>
<dbReference type="Gene3D" id="3.40.190.10">
    <property type="entry name" value="Periplasmic binding protein-like II"/>
    <property type="match status" value="2"/>
</dbReference>
<dbReference type="RefSeq" id="WP_114074165.1">
    <property type="nucleotide sequence ID" value="NZ_CP029554.1"/>
</dbReference>
<dbReference type="GO" id="GO:0030288">
    <property type="term" value="C:outer membrane-bounded periplasmic space"/>
    <property type="evidence" value="ECO:0007669"/>
    <property type="project" value="TreeGrafter"/>
</dbReference>
<dbReference type="AlphaFoldDB" id="A0A344UM97"/>
<protein>
    <submittedName>
        <fullName evidence="3">ABC transporter substrate-binding protein</fullName>
    </submittedName>
</protein>
<sequence length="337" mass="36590">MDWRCAQWQRSPAHEPRHPSPGLPADAVLIDAATGNGAAGRLIAFSAFEPYELADYLEALSHLMPDVAIDVWRMPTSSLTAFLLAGAEGDLVLGWADTAAQSPGIATRIAPPPRGAGCDADGFCRPTGFSLAFVADPALLRSRSSGLPSRWTDLAAPALKGALLFPDPRRSGAGYLALTTILQYYGSEDGWRLMVEIDRNVLDYPGSAWEPAARVGEGDAALGITVRVSARRRLRDNPALELALPHEAIGAEAEVYGILAASKQQALARRVLEWVMSDEASSLYRHHAKLLLREEREAGLFAINSERASRERPAILQRFDALMRMRAARGTRTEAIR</sequence>
<organism evidence="3 4">
    <name type="scientific">Chromobacterium phragmitis</name>
    <dbReference type="NCBI Taxonomy" id="2202141"/>
    <lineage>
        <taxon>Bacteria</taxon>
        <taxon>Pseudomonadati</taxon>
        <taxon>Pseudomonadota</taxon>
        <taxon>Betaproteobacteria</taxon>
        <taxon>Neisseriales</taxon>
        <taxon>Chromobacteriaceae</taxon>
        <taxon>Chromobacterium</taxon>
    </lineage>
</organism>